<feature type="signal peptide" evidence="1">
    <location>
        <begin position="1"/>
        <end position="24"/>
    </location>
</feature>
<evidence type="ECO:0000313" key="3">
    <source>
        <dbReference type="Proteomes" id="UP001161408"/>
    </source>
</evidence>
<dbReference type="AlphaFoldDB" id="A0AA37S2Y7"/>
<gene>
    <name evidence="2" type="ORF">GCM10007914_20150</name>
</gene>
<comment type="caution">
    <text evidence="2">The sequence shown here is derived from an EMBL/GenBank/DDBJ whole genome shotgun (WGS) entry which is preliminary data.</text>
</comment>
<organism evidence="2 3">
    <name type="scientific">Pseudoalteromonas tetraodonis GFC</name>
    <dbReference type="NCBI Taxonomy" id="1315271"/>
    <lineage>
        <taxon>Bacteria</taxon>
        <taxon>Pseudomonadati</taxon>
        <taxon>Pseudomonadota</taxon>
        <taxon>Gammaproteobacteria</taxon>
        <taxon>Alteromonadales</taxon>
        <taxon>Pseudoalteromonadaceae</taxon>
        <taxon>Pseudoalteromonas</taxon>
    </lineage>
</organism>
<evidence type="ECO:0000313" key="2">
    <source>
        <dbReference type="EMBL" id="GLQ03134.1"/>
    </source>
</evidence>
<dbReference type="Proteomes" id="UP001161408">
    <property type="component" value="Unassembled WGS sequence"/>
</dbReference>
<evidence type="ECO:0000256" key="1">
    <source>
        <dbReference type="SAM" id="SignalP"/>
    </source>
</evidence>
<proteinExistence type="predicted"/>
<reference evidence="2" key="1">
    <citation type="journal article" date="2014" name="Int. J. Syst. Evol. Microbiol.">
        <title>Complete genome sequence of Corynebacterium casei LMG S-19264T (=DSM 44701T), isolated from a smear-ripened cheese.</title>
        <authorList>
            <consortium name="US DOE Joint Genome Institute (JGI-PGF)"/>
            <person name="Walter F."/>
            <person name="Albersmeier A."/>
            <person name="Kalinowski J."/>
            <person name="Ruckert C."/>
        </authorList>
    </citation>
    <scope>NUCLEOTIDE SEQUENCE</scope>
    <source>
        <strain evidence="2">NBRC 103034</strain>
    </source>
</reference>
<sequence>MKKNNYILCFTLALLFSWAVPSVAAPLECTLEKNALPVQIKAYTQCLDAKLNRVQQEQDSWIQKRTFELSALESETGNTQILSLFKLSINAKDNYIQRSCQWRYMLKQPNAQQAVVTYKECEIAMTEQFIQQLKTAL</sequence>
<reference evidence="2" key="2">
    <citation type="submission" date="2023-01" db="EMBL/GenBank/DDBJ databases">
        <title>Draft genome sequence of Pseudoalteromonas tetraodonis strain NBRC 103034.</title>
        <authorList>
            <person name="Sun Q."/>
            <person name="Mori K."/>
        </authorList>
    </citation>
    <scope>NUCLEOTIDE SEQUENCE</scope>
    <source>
        <strain evidence="2">NBRC 103034</strain>
    </source>
</reference>
<keyword evidence="3" id="KW-1185">Reference proteome</keyword>
<name>A0AA37S2Y7_9GAMM</name>
<feature type="chain" id="PRO_5041369364" description="Lysozyme inhibitor LprI N-terminal domain-containing protein" evidence="1">
    <location>
        <begin position="25"/>
        <end position="137"/>
    </location>
</feature>
<keyword evidence="1" id="KW-0732">Signal</keyword>
<accession>A0AA37S2Y7</accession>
<protein>
    <recommendedName>
        <fullName evidence="4">Lysozyme inhibitor LprI N-terminal domain-containing protein</fullName>
    </recommendedName>
</protein>
<evidence type="ECO:0008006" key="4">
    <source>
        <dbReference type="Google" id="ProtNLM"/>
    </source>
</evidence>
<dbReference type="EMBL" id="BSNE01000012">
    <property type="protein sequence ID" value="GLQ03134.1"/>
    <property type="molecule type" value="Genomic_DNA"/>
</dbReference>
<dbReference type="RefSeq" id="WP_096038489.1">
    <property type="nucleotide sequence ID" value="NZ_BJXY01000002.1"/>
</dbReference>